<reference evidence="1" key="1">
    <citation type="journal article" date="2014" name="Front. Microbiol.">
        <title>High frequency of phylogenetically diverse reductive dehalogenase-homologous genes in deep subseafloor sedimentary metagenomes.</title>
        <authorList>
            <person name="Kawai M."/>
            <person name="Futagami T."/>
            <person name="Toyoda A."/>
            <person name="Takaki Y."/>
            <person name="Nishi S."/>
            <person name="Hori S."/>
            <person name="Arai W."/>
            <person name="Tsubouchi T."/>
            <person name="Morono Y."/>
            <person name="Uchiyama I."/>
            <person name="Ito T."/>
            <person name="Fujiyama A."/>
            <person name="Inagaki F."/>
            <person name="Takami H."/>
        </authorList>
    </citation>
    <scope>NUCLEOTIDE SEQUENCE</scope>
    <source>
        <strain evidence="1">Expedition CK06-06</strain>
    </source>
</reference>
<proteinExistence type="predicted"/>
<gene>
    <name evidence="1" type="ORF">S12H4_61557</name>
</gene>
<organism evidence="1">
    <name type="scientific">marine sediment metagenome</name>
    <dbReference type="NCBI Taxonomy" id="412755"/>
    <lineage>
        <taxon>unclassified sequences</taxon>
        <taxon>metagenomes</taxon>
        <taxon>ecological metagenomes</taxon>
    </lineage>
</organism>
<name>X1UUT7_9ZZZZ</name>
<sequence>TILCCVGAFLIALVVLYGIKNAVNTRESFMGGNSLTIDFFIPTYQACRAQGYSREFCVQSPAGGDPDSCMCRDGRRGKYLVGYRGECVCDDHNAYQLAY</sequence>
<accession>X1UUT7</accession>
<evidence type="ECO:0000313" key="1">
    <source>
        <dbReference type="EMBL" id="GAJ21239.1"/>
    </source>
</evidence>
<dbReference type="EMBL" id="BARW01040903">
    <property type="protein sequence ID" value="GAJ21239.1"/>
    <property type="molecule type" value="Genomic_DNA"/>
</dbReference>
<comment type="caution">
    <text evidence="1">The sequence shown here is derived from an EMBL/GenBank/DDBJ whole genome shotgun (WGS) entry which is preliminary data.</text>
</comment>
<dbReference type="AlphaFoldDB" id="X1UUT7"/>
<feature type="non-terminal residue" evidence="1">
    <location>
        <position position="1"/>
    </location>
</feature>
<protein>
    <submittedName>
        <fullName evidence="1">Uncharacterized protein</fullName>
    </submittedName>
</protein>